<dbReference type="InterPro" id="IPR000305">
    <property type="entry name" value="GIY-YIG_endonuc"/>
</dbReference>
<dbReference type="InterPro" id="IPR035901">
    <property type="entry name" value="GIY-YIG_endonuc_sf"/>
</dbReference>
<organism evidence="2 3">
    <name type="scientific">Thermoproteus uzoniensis (strain 768-20)</name>
    <dbReference type="NCBI Taxonomy" id="999630"/>
    <lineage>
        <taxon>Archaea</taxon>
        <taxon>Thermoproteota</taxon>
        <taxon>Thermoprotei</taxon>
        <taxon>Thermoproteales</taxon>
        <taxon>Thermoproteaceae</taxon>
        <taxon>Thermoproteus</taxon>
    </lineage>
</organism>
<dbReference type="eggNOG" id="arCOG12883">
    <property type="taxonomic scope" value="Archaea"/>
</dbReference>
<feature type="domain" description="GIY-YIG" evidence="1">
    <location>
        <begin position="14"/>
        <end position="91"/>
    </location>
</feature>
<dbReference type="SUPFAM" id="SSF82771">
    <property type="entry name" value="GIY-YIG endonuclease"/>
    <property type="match status" value="1"/>
</dbReference>
<reference key="2">
    <citation type="submission" date="2011-03" db="EMBL/GenBank/DDBJ databases">
        <title>Complete genome sequence of the thermoacidophilic crenarchaeon Thermoproteus uzoniensis 768-20.</title>
        <authorList>
            <person name="Mardanov A.V."/>
            <person name="Gumerov V.M."/>
            <person name="Beletsky A.V."/>
            <person name="Prokofeva M.I."/>
            <person name="Bonch-Osmolovskaya E.A."/>
            <person name="Ravin N.V."/>
            <person name="Skryabin K.G."/>
        </authorList>
    </citation>
    <scope>NUCLEOTIDE SEQUENCE</scope>
    <source>
        <strain>768-20</strain>
    </source>
</reference>
<dbReference type="KEGG" id="tuz:TUZN_1559"/>
<reference evidence="2 3" key="1">
    <citation type="journal article" date="2011" name="J. Bacteriol.">
        <title>Complete genome sequence of the thermoacidophilic crenarchaeon Thermoproteus uzoniensis 768-20.</title>
        <authorList>
            <person name="Mardanov A.V."/>
            <person name="Gumerov V.M."/>
            <person name="Beletsky A.V."/>
            <person name="Prokofeva M.I."/>
            <person name="Bonch-Osmolovskaya E.A."/>
            <person name="Ravin N.V."/>
            <person name="Skryabin K.G."/>
        </authorList>
    </citation>
    <scope>NUCLEOTIDE SEQUENCE [LARGE SCALE GENOMIC DNA]</scope>
    <source>
        <strain evidence="2 3">768-20</strain>
    </source>
</reference>
<dbReference type="PROSITE" id="PS50164">
    <property type="entry name" value="GIY_YIG"/>
    <property type="match status" value="1"/>
</dbReference>
<sequence>MPQLALSLVVDVAVIHYVYLAMAGGRAAYVGVGKRSGYYDRVYMHLRGHSSAAKRGLKADMFIILAYTHNRRLAEMWEAWLYAVYKPPYNRRRPSARPRKPPVFPRARCAKKPVEEPAVAAKYAHVYSPLADASTRLAETISGCLENGSNPEAYVDRPPPDQKARRVDYQFHVKR</sequence>
<dbReference type="AlphaFoldDB" id="F2L2H9"/>
<protein>
    <recommendedName>
        <fullName evidence="1">GIY-YIG domain-containing protein</fullName>
    </recommendedName>
</protein>
<evidence type="ECO:0000259" key="1">
    <source>
        <dbReference type="PROSITE" id="PS50164"/>
    </source>
</evidence>
<dbReference type="HOGENOM" id="CLU_1709209_0_0_2"/>
<proteinExistence type="predicted"/>
<dbReference type="STRING" id="999630.TUZN_1559"/>
<dbReference type="Proteomes" id="UP000008138">
    <property type="component" value="Chromosome"/>
</dbReference>
<gene>
    <name evidence="2" type="ordered locus">TUZN_1559</name>
</gene>
<evidence type="ECO:0000313" key="3">
    <source>
        <dbReference type="Proteomes" id="UP000008138"/>
    </source>
</evidence>
<accession>F2L2H9</accession>
<dbReference type="EMBL" id="CP002590">
    <property type="protein sequence ID" value="AEA13027.1"/>
    <property type="molecule type" value="Genomic_DNA"/>
</dbReference>
<dbReference type="GeneID" id="10361080"/>
<dbReference type="RefSeq" id="WP_013680362.1">
    <property type="nucleotide sequence ID" value="NC_015315.1"/>
</dbReference>
<name>F2L2H9_THEU7</name>
<evidence type="ECO:0000313" key="2">
    <source>
        <dbReference type="EMBL" id="AEA13027.1"/>
    </source>
</evidence>
<keyword evidence="3" id="KW-1185">Reference proteome</keyword>